<feature type="transmembrane region" description="Helical" evidence="1">
    <location>
        <begin position="120"/>
        <end position="142"/>
    </location>
</feature>
<feature type="transmembrane region" description="Helical" evidence="1">
    <location>
        <begin position="412"/>
        <end position="430"/>
    </location>
</feature>
<feature type="transmembrane region" description="Helical" evidence="1">
    <location>
        <begin position="502"/>
        <end position="524"/>
    </location>
</feature>
<feature type="transmembrane region" description="Helical" evidence="1">
    <location>
        <begin position="234"/>
        <end position="251"/>
    </location>
</feature>
<dbReference type="KEGG" id="cle:Clole_0297"/>
<feature type="transmembrane region" description="Helical" evidence="1">
    <location>
        <begin position="536"/>
        <end position="556"/>
    </location>
</feature>
<keyword evidence="1" id="KW-1133">Transmembrane helix</keyword>
<dbReference type="Pfam" id="PF13240">
    <property type="entry name" value="Zn_Ribbon_1"/>
    <property type="match status" value="1"/>
</dbReference>
<reference evidence="3 4" key="1">
    <citation type="journal article" date="2011" name="J. Bacteriol.">
        <title>Complete genome sequence of the cellulose-degrading bacterium Cellulosilyticum lentocellum.</title>
        <authorList>
            <consortium name="US DOE Joint Genome Institute"/>
            <person name="Miller D.A."/>
            <person name="Suen G."/>
            <person name="Bruce D."/>
            <person name="Copeland A."/>
            <person name="Cheng J.F."/>
            <person name="Detter C."/>
            <person name="Goodwin L.A."/>
            <person name="Han C.S."/>
            <person name="Hauser L.J."/>
            <person name="Land M.L."/>
            <person name="Lapidus A."/>
            <person name="Lucas S."/>
            <person name="Meincke L."/>
            <person name="Pitluck S."/>
            <person name="Tapia R."/>
            <person name="Teshima H."/>
            <person name="Woyke T."/>
            <person name="Fox B.G."/>
            <person name="Angert E.R."/>
            <person name="Currie C.R."/>
        </authorList>
    </citation>
    <scope>NUCLEOTIDE SEQUENCE [LARGE SCALE GENOMIC DNA]</scope>
    <source>
        <strain evidence="4">ATCC 49066 / DSM 5427 / NCIMB 11756 / RHM5</strain>
    </source>
</reference>
<protein>
    <recommendedName>
        <fullName evidence="2">Zinc-ribbon domain-containing protein</fullName>
    </recommendedName>
</protein>
<feature type="transmembrane region" description="Helical" evidence="1">
    <location>
        <begin position="272"/>
        <end position="298"/>
    </location>
</feature>
<evidence type="ECO:0000313" key="3">
    <source>
        <dbReference type="EMBL" id="ADZ82044.1"/>
    </source>
</evidence>
<feature type="transmembrane region" description="Helical" evidence="1">
    <location>
        <begin position="350"/>
        <end position="373"/>
    </location>
</feature>
<keyword evidence="1" id="KW-0812">Transmembrane</keyword>
<evidence type="ECO:0000259" key="2">
    <source>
        <dbReference type="Pfam" id="PF13240"/>
    </source>
</evidence>
<dbReference type="Proteomes" id="UP000008467">
    <property type="component" value="Chromosome"/>
</dbReference>
<dbReference type="STRING" id="642492.Clole_0297"/>
<name>F2JIX2_CELLD</name>
<feature type="transmembrane region" description="Helical" evidence="1">
    <location>
        <begin position="192"/>
        <end position="214"/>
    </location>
</feature>
<sequence length="592" mass="65647">MFCNKCGTQIEESNQYCGNCGARAQQGSLPIQAVETNFNFCRSCGAAVQGRYCEACGESSVKVEAKIKSSFKTMEQLKQTGAAVKNVLPGKESLKDMKLNKLHIEKLTTAEALKWVKQGVLFSVIVAVVAIVLSLLIGTGLKDAIFEEQYSSYAFGSTLEKNLFNTVCNLNLVTYSMLFGGKVNWLLSVGGVKGTIAAVFPVIGMVLGVIILIISEKIRLKLSGMGRTLSGNGIIAAITGVVVTLGGVVLNKSMRTNYREFYGYSYSSPEDILKVSSSIHLLFTFFMVFVITFLTLQFVVKNKGVNEQNPILSVIRKIVFTIIGFAFMMATSVMIKVLMEVGEMPEGVSWLVVLVSILYLTGIFISVILMGQFNLIEVMVNSDSVIKLKMTLANIKYEMYGMEDQIDSFMKWWLIVAVVITACMILVAAYQFFKGRDLELKVAFKESALISLGSGLCFGMISKMASYVMNVTLQATNSYYRDMLEMDRGKYSLMVKSGNSSFVVNAMIIAVMTCILFMVMYWLLSLKVPVVDTIMNIFKPVVLWIAVGVFCIFFIAKFDVYDVNYSIMGIAEDAVDYIGEELEDNFFDMFDF</sequence>
<feature type="domain" description="Zinc-ribbon" evidence="2">
    <location>
        <begin position="2"/>
        <end position="22"/>
    </location>
</feature>
<dbReference type="EMBL" id="CP002582">
    <property type="protein sequence ID" value="ADZ82044.1"/>
    <property type="molecule type" value="Genomic_DNA"/>
</dbReference>
<organism evidence="3 4">
    <name type="scientific">Cellulosilyticum lentocellum (strain ATCC 49066 / DSM 5427 / NCIMB 11756 / RHM5)</name>
    <name type="common">Clostridium lentocellum</name>
    <dbReference type="NCBI Taxonomy" id="642492"/>
    <lineage>
        <taxon>Bacteria</taxon>
        <taxon>Bacillati</taxon>
        <taxon>Bacillota</taxon>
        <taxon>Clostridia</taxon>
        <taxon>Lachnospirales</taxon>
        <taxon>Cellulosilyticaceae</taxon>
        <taxon>Cellulosilyticum</taxon>
    </lineage>
</organism>
<dbReference type="AlphaFoldDB" id="F2JIX2"/>
<evidence type="ECO:0000256" key="1">
    <source>
        <dbReference type="SAM" id="Phobius"/>
    </source>
</evidence>
<dbReference type="HOGENOM" id="CLU_460573_0_0_9"/>
<dbReference type="RefSeq" id="WP_013655345.1">
    <property type="nucleotide sequence ID" value="NC_015275.1"/>
</dbReference>
<keyword evidence="1" id="KW-0472">Membrane</keyword>
<dbReference type="eggNOG" id="ENOG5033HY8">
    <property type="taxonomic scope" value="Bacteria"/>
</dbReference>
<proteinExistence type="predicted"/>
<dbReference type="InterPro" id="IPR026870">
    <property type="entry name" value="Zinc_ribbon_dom"/>
</dbReference>
<accession>F2JIX2</accession>
<keyword evidence="4" id="KW-1185">Reference proteome</keyword>
<feature type="transmembrane region" description="Helical" evidence="1">
    <location>
        <begin position="318"/>
        <end position="338"/>
    </location>
</feature>
<gene>
    <name evidence="3" type="ordered locus">Clole_0297</name>
</gene>
<evidence type="ECO:0000313" key="4">
    <source>
        <dbReference type="Proteomes" id="UP000008467"/>
    </source>
</evidence>
<feature type="transmembrane region" description="Helical" evidence="1">
    <location>
        <begin position="442"/>
        <end position="461"/>
    </location>
</feature>